<sequence length="546" mass="59421">MLMRLKDGHIVDPANGRDVVADLFIDDGHIVDPPADGRAPGETIDCKGLIVMAGAIDIHSHIAGGHVNTARLLLPEFHRAFQSRPGATALSKVGWTTEETGLRYAEMGFTTVVEPAMAPSSALHAHLELADIPIIDKATLVVLGNDDFLMGMIRDGESESAIQDYVAWTVSASRALGVKCINAGGSAAFKENVRHFSFDDEVPDYGVSSRKIVKTLQTAVTGLGIPHPLHVHCNNLGVPGDSAAAAEATIAAAEGLPLHLAHLQFYGYGAEGKRQFSSEGQRLAELVNATEEITVDIGQVMFGQTVTVSADELRQFAGRGQARPRKSVIFDHEANGGGVVPMDYKRSSYFNALQWAIGLELFLLIKDPSRVFFTTDHPNGAPFTAYPDIFALLMDRGVRQRWLEALPKSVLDMTILPEITREYTLKEIATMTRAAPARLLGTAYRGHLGKGAIADIAVYRPGDDKAAMFGRAAYVFKDGTLVVQDGRVVNRVSGRTLSLRPEADKAMAKRIDAYFDKRYGLPARWFEVPDYAIGREDPFKVVPCRR</sequence>
<dbReference type="GO" id="GO:0016810">
    <property type="term" value="F:hydrolase activity, acting on carbon-nitrogen (but not peptide) bonds"/>
    <property type="evidence" value="ECO:0007669"/>
    <property type="project" value="InterPro"/>
</dbReference>
<dbReference type="NCBIfam" id="TIGR03121">
    <property type="entry name" value="one_C_dehyd_A"/>
    <property type="match status" value="1"/>
</dbReference>
<dbReference type="PIRSF" id="PIRSF006453">
    <property type="entry name" value="FwdA"/>
    <property type="match status" value="1"/>
</dbReference>
<reference evidence="2" key="1">
    <citation type="journal article" date="2015" name="Nature">
        <title>Complex archaea that bridge the gap between prokaryotes and eukaryotes.</title>
        <authorList>
            <person name="Spang A."/>
            <person name="Saw J.H."/>
            <person name="Jorgensen S.L."/>
            <person name="Zaremba-Niedzwiedzka K."/>
            <person name="Martijn J."/>
            <person name="Lind A.E."/>
            <person name="van Eijk R."/>
            <person name="Schleper C."/>
            <person name="Guy L."/>
            <person name="Ettema T.J."/>
        </authorList>
    </citation>
    <scope>NUCLEOTIDE SEQUENCE</scope>
</reference>
<protein>
    <recommendedName>
        <fullName evidence="1">Amidohydrolase 3 domain-containing protein</fullName>
    </recommendedName>
</protein>
<dbReference type="EMBL" id="LAZR01000170">
    <property type="protein sequence ID" value="KKN84511.1"/>
    <property type="molecule type" value="Genomic_DNA"/>
</dbReference>
<feature type="domain" description="Amidohydrolase 3" evidence="1">
    <location>
        <begin position="42"/>
        <end position="489"/>
    </location>
</feature>
<comment type="caution">
    <text evidence="2">The sequence shown here is derived from an EMBL/GenBank/DDBJ whole genome shotgun (WGS) entry which is preliminary data.</text>
</comment>
<evidence type="ECO:0000259" key="1">
    <source>
        <dbReference type="Pfam" id="PF07969"/>
    </source>
</evidence>
<name>A0A0F9WF50_9ZZZZ</name>
<dbReference type="InterPro" id="IPR011059">
    <property type="entry name" value="Metal-dep_hydrolase_composite"/>
</dbReference>
<gene>
    <name evidence="2" type="ORF">LCGC14_0287770</name>
</gene>
<organism evidence="2">
    <name type="scientific">marine sediment metagenome</name>
    <dbReference type="NCBI Taxonomy" id="412755"/>
    <lineage>
        <taxon>unclassified sequences</taxon>
        <taxon>metagenomes</taxon>
        <taxon>ecological metagenomes</taxon>
    </lineage>
</organism>
<dbReference type="InterPro" id="IPR013108">
    <property type="entry name" value="Amidohydro_3"/>
</dbReference>
<dbReference type="PANTHER" id="PTHR11647:SF1">
    <property type="entry name" value="COLLAPSIN RESPONSE MEDIATOR PROTEIN"/>
    <property type="match status" value="1"/>
</dbReference>
<dbReference type="SUPFAM" id="SSF51556">
    <property type="entry name" value="Metallo-dependent hydrolases"/>
    <property type="match status" value="1"/>
</dbReference>
<dbReference type="AlphaFoldDB" id="A0A0F9WF50"/>
<proteinExistence type="predicted"/>
<dbReference type="Gene3D" id="2.30.40.10">
    <property type="entry name" value="Urease, subunit C, domain 1"/>
    <property type="match status" value="1"/>
</dbReference>
<dbReference type="PANTHER" id="PTHR11647">
    <property type="entry name" value="HYDRANTOINASE/DIHYDROPYRIMIDINASE FAMILY MEMBER"/>
    <property type="match status" value="1"/>
</dbReference>
<accession>A0A0F9WF50</accession>
<dbReference type="InterPro" id="IPR032466">
    <property type="entry name" value="Metal_Hydrolase"/>
</dbReference>
<evidence type="ECO:0000313" key="2">
    <source>
        <dbReference type="EMBL" id="KKN84511.1"/>
    </source>
</evidence>
<dbReference type="SUPFAM" id="SSF51338">
    <property type="entry name" value="Composite domain of metallo-dependent hydrolases"/>
    <property type="match status" value="1"/>
</dbReference>
<dbReference type="InterPro" id="IPR012027">
    <property type="entry name" value="Formylmethanofuran_DH_asu"/>
</dbReference>
<dbReference type="InterPro" id="IPR050378">
    <property type="entry name" value="Metallo-dep_Hydrolases_sf"/>
</dbReference>
<dbReference type="Pfam" id="PF07969">
    <property type="entry name" value="Amidohydro_3"/>
    <property type="match status" value="1"/>
</dbReference>